<keyword evidence="2" id="KW-1185">Reference proteome</keyword>
<protein>
    <recommendedName>
        <fullName evidence="3">DUF2283 domain-containing protein</fullName>
    </recommendedName>
</protein>
<gene>
    <name evidence="1" type="ORF">MOHU_18710</name>
</gene>
<dbReference type="AlphaFoldDB" id="A0A2T0ANH7"/>
<accession>A0A2T0ANH7</accession>
<name>A0A2T0ANH7_9FIRM</name>
<organism evidence="1 2">
    <name type="scientific">Neomoorella humiferrea</name>
    <dbReference type="NCBI Taxonomy" id="676965"/>
    <lineage>
        <taxon>Bacteria</taxon>
        <taxon>Bacillati</taxon>
        <taxon>Bacillota</taxon>
        <taxon>Clostridia</taxon>
        <taxon>Neomoorellales</taxon>
        <taxon>Neomoorellaceae</taxon>
        <taxon>Neomoorella</taxon>
    </lineage>
</organism>
<dbReference type="OrthoDB" id="964875at2"/>
<evidence type="ECO:0000313" key="1">
    <source>
        <dbReference type="EMBL" id="PRR70455.1"/>
    </source>
</evidence>
<evidence type="ECO:0008006" key="3">
    <source>
        <dbReference type="Google" id="ProtNLM"/>
    </source>
</evidence>
<dbReference type="EMBL" id="PVXM01000048">
    <property type="protein sequence ID" value="PRR70455.1"/>
    <property type="molecule type" value="Genomic_DNA"/>
</dbReference>
<dbReference type="Pfam" id="PF10049">
    <property type="entry name" value="DUF2283"/>
    <property type="match status" value="1"/>
</dbReference>
<dbReference type="RefSeq" id="WP_106005806.1">
    <property type="nucleotide sequence ID" value="NZ_CP136419.1"/>
</dbReference>
<proteinExistence type="predicted"/>
<comment type="caution">
    <text evidence="1">The sequence shown here is derived from an EMBL/GenBank/DDBJ whole genome shotgun (WGS) entry which is preliminary data.</text>
</comment>
<dbReference type="InterPro" id="IPR019270">
    <property type="entry name" value="DUF2283"/>
</dbReference>
<evidence type="ECO:0000313" key="2">
    <source>
        <dbReference type="Proteomes" id="UP000238415"/>
    </source>
</evidence>
<dbReference type="Proteomes" id="UP000238415">
    <property type="component" value="Unassembled WGS sequence"/>
</dbReference>
<sequence>MEKIRLYYDKANTLNMWFDDPEKEYICEESGEEVILIKDKNGKVIGLEKLNFLIPNVNINELPLETAII</sequence>
<reference evidence="1 2" key="1">
    <citation type="submission" date="2018-03" db="EMBL/GenBank/DDBJ databases">
        <title>Genome sequence of Moorella humiferrea DSM 23265.</title>
        <authorList>
            <person name="Poehlein A."/>
            <person name="Daniel R."/>
        </authorList>
    </citation>
    <scope>NUCLEOTIDE SEQUENCE [LARGE SCALE GENOMIC DNA]</scope>
    <source>
        <strain evidence="1 2">DSM 23265</strain>
    </source>
</reference>